<dbReference type="Gene3D" id="3.90.550.10">
    <property type="entry name" value="Spore Coat Polysaccharide Biosynthesis Protein SpsA, Chain A"/>
    <property type="match status" value="1"/>
</dbReference>
<feature type="non-terminal residue" evidence="2">
    <location>
        <position position="227"/>
    </location>
</feature>
<feature type="domain" description="Nucleotidyl transferase" evidence="1">
    <location>
        <begin position="4"/>
        <end position="194"/>
    </location>
</feature>
<dbReference type="EMBL" id="UINC01037738">
    <property type="protein sequence ID" value="SVB33672.1"/>
    <property type="molecule type" value="Genomic_DNA"/>
</dbReference>
<dbReference type="Pfam" id="PF00483">
    <property type="entry name" value="NTP_transferase"/>
    <property type="match status" value="1"/>
</dbReference>
<dbReference type="SUPFAM" id="SSF53448">
    <property type="entry name" value="Nucleotide-diphospho-sugar transferases"/>
    <property type="match status" value="1"/>
</dbReference>
<accession>A0A382D6I4</accession>
<organism evidence="2">
    <name type="scientific">marine metagenome</name>
    <dbReference type="NCBI Taxonomy" id="408172"/>
    <lineage>
        <taxon>unclassified sequences</taxon>
        <taxon>metagenomes</taxon>
        <taxon>ecological metagenomes</taxon>
    </lineage>
</organism>
<gene>
    <name evidence="2" type="ORF">METZ01_LOCUS186526</name>
</gene>
<reference evidence="2" key="1">
    <citation type="submission" date="2018-05" db="EMBL/GenBank/DDBJ databases">
        <authorList>
            <person name="Lanie J.A."/>
            <person name="Ng W.-L."/>
            <person name="Kazmierczak K.M."/>
            <person name="Andrzejewski T.M."/>
            <person name="Davidsen T.M."/>
            <person name="Wayne K.J."/>
            <person name="Tettelin H."/>
            <person name="Glass J.I."/>
            <person name="Rusch D."/>
            <person name="Podicherti R."/>
            <person name="Tsui H.-C.T."/>
            <person name="Winkler M.E."/>
        </authorList>
    </citation>
    <scope>NUCLEOTIDE SEQUENCE</scope>
</reference>
<proteinExistence type="predicted"/>
<dbReference type="InterPro" id="IPR029044">
    <property type="entry name" value="Nucleotide-diphossugar_trans"/>
</dbReference>
<dbReference type="AlphaFoldDB" id="A0A382D6I4"/>
<name>A0A382D6I4_9ZZZZ</name>
<feature type="non-terminal residue" evidence="2">
    <location>
        <position position="1"/>
    </location>
</feature>
<protein>
    <recommendedName>
        <fullName evidence="1">Nucleotidyl transferase domain-containing protein</fullName>
    </recommendedName>
</protein>
<evidence type="ECO:0000259" key="1">
    <source>
        <dbReference type="Pfam" id="PF00483"/>
    </source>
</evidence>
<sequence length="227" mass="25526">VNLIPTAGAGQRFVDAGYNVPKPLIEIDGLPMVVQAAKTLPPADKWIFICREEHIREHGIDQILDSHFPGANIVSVGYLTKGQASTCLLAKEYLYPDDRLTIGSCDNAMYYDLDVFKEQLSQADALVWTFRKNPTVLRNPKMYGWVEVDQSGQAKKVSCKAPISEQPLKDHAVVGTFSFKRADIFIRCVKSMVAKDRRINKEFYMDVALDECIQLGNVVLPLEVKKY</sequence>
<evidence type="ECO:0000313" key="2">
    <source>
        <dbReference type="EMBL" id="SVB33672.1"/>
    </source>
</evidence>
<dbReference type="InterPro" id="IPR005835">
    <property type="entry name" value="NTP_transferase_dom"/>
</dbReference>